<dbReference type="InterPro" id="IPR047589">
    <property type="entry name" value="DUF11_rpt"/>
</dbReference>
<evidence type="ECO:0000313" key="3">
    <source>
        <dbReference type="EMBL" id="GII91389.1"/>
    </source>
</evidence>
<dbReference type="EMBL" id="BOOW01000009">
    <property type="protein sequence ID" value="GII91389.1"/>
    <property type="molecule type" value="Genomic_DNA"/>
</dbReference>
<proteinExistence type="predicted"/>
<feature type="signal peptide" evidence="1">
    <location>
        <begin position="1"/>
        <end position="30"/>
    </location>
</feature>
<evidence type="ECO:0000256" key="1">
    <source>
        <dbReference type="SAM" id="SignalP"/>
    </source>
</evidence>
<accession>A0A919RGI0</accession>
<dbReference type="RefSeq" id="WP_204022739.1">
    <property type="nucleotide sequence ID" value="NZ_BOOW01000009.1"/>
</dbReference>
<dbReference type="Pfam" id="PF01345">
    <property type="entry name" value="DUF11"/>
    <property type="match status" value="1"/>
</dbReference>
<feature type="chain" id="PRO_5036874358" description="DUF11 domain-containing protein" evidence="1">
    <location>
        <begin position="31"/>
        <end position="289"/>
    </location>
</feature>
<sequence length="289" mass="28846">MSSTARRGARLLVALLLAAATLMTPGTAHAASTITVAPTTLAPGDTFTIDFTATPRRSGTNYAQRFYTEFGNPLGGLHDFTSVESCTGNLGGACTEDGFGPLVPLGTLVGGTTYTGSLTLRVDDTVPSGSTFVVRYQLISTSVGGDATQDGPTVTVLRTDADIAVGLSTTGSLLGGRIGVTASATNNGPGAAADVVLTTELPAGTTSVASLPAGCLHTTADDRVTCTIPAVAGGATATRSFTAQQGLLSVGLALPVTTTRTASSTTDPNAANDSASRNCTVITGLIILC</sequence>
<name>A0A919RGI0_9ACTN</name>
<organism evidence="3 4">
    <name type="scientific">Sinosporangium siamense</name>
    <dbReference type="NCBI Taxonomy" id="1367973"/>
    <lineage>
        <taxon>Bacteria</taxon>
        <taxon>Bacillati</taxon>
        <taxon>Actinomycetota</taxon>
        <taxon>Actinomycetes</taxon>
        <taxon>Streptosporangiales</taxon>
        <taxon>Streptosporangiaceae</taxon>
        <taxon>Sinosporangium</taxon>
    </lineage>
</organism>
<comment type="caution">
    <text evidence="3">The sequence shown here is derived from an EMBL/GenBank/DDBJ whole genome shotgun (WGS) entry which is preliminary data.</text>
</comment>
<dbReference type="Proteomes" id="UP000606172">
    <property type="component" value="Unassembled WGS sequence"/>
</dbReference>
<dbReference type="NCBIfam" id="TIGR01451">
    <property type="entry name" value="B_ant_repeat"/>
    <property type="match status" value="1"/>
</dbReference>
<keyword evidence="1" id="KW-0732">Signal</keyword>
<reference evidence="3" key="1">
    <citation type="submission" date="2021-01" db="EMBL/GenBank/DDBJ databases">
        <title>Whole genome shotgun sequence of Sinosporangium siamense NBRC 109515.</title>
        <authorList>
            <person name="Komaki H."/>
            <person name="Tamura T."/>
        </authorList>
    </citation>
    <scope>NUCLEOTIDE SEQUENCE</scope>
    <source>
        <strain evidence="3">NBRC 109515</strain>
    </source>
</reference>
<feature type="domain" description="DUF11" evidence="2">
    <location>
        <begin position="171"/>
        <end position="277"/>
    </location>
</feature>
<dbReference type="AlphaFoldDB" id="A0A919RGI0"/>
<evidence type="ECO:0000313" key="4">
    <source>
        <dbReference type="Proteomes" id="UP000606172"/>
    </source>
</evidence>
<keyword evidence="4" id="KW-1185">Reference proteome</keyword>
<protein>
    <recommendedName>
        <fullName evidence="2">DUF11 domain-containing protein</fullName>
    </recommendedName>
</protein>
<gene>
    <name evidence="3" type="ORF">Ssi02_16200</name>
</gene>
<evidence type="ECO:0000259" key="2">
    <source>
        <dbReference type="Pfam" id="PF01345"/>
    </source>
</evidence>
<dbReference type="InterPro" id="IPR001434">
    <property type="entry name" value="OmcB-like_DUF11"/>
</dbReference>